<dbReference type="EMBL" id="QJKJ01002935">
    <property type="protein sequence ID" value="RDY00676.1"/>
    <property type="molecule type" value="Genomic_DNA"/>
</dbReference>
<accession>A0A371HD03</accession>
<dbReference type="SUPFAM" id="SSF53098">
    <property type="entry name" value="Ribonuclease H-like"/>
    <property type="match status" value="1"/>
</dbReference>
<dbReference type="PANTHER" id="PTHR37984:SF5">
    <property type="entry name" value="PROTEIN NYNRIN-LIKE"/>
    <property type="match status" value="1"/>
</dbReference>
<dbReference type="AlphaFoldDB" id="A0A371HD03"/>
<gene>
    <name evidence="2" type="ORF">CR513_16112</name>
</gene>
<dbReference type="Proteomes" id="UP000257109">
    <property type="component" value="Unassembled WGS sequence"/>
</dbReference>
<proteinExistence type="predicted"/>
<dbReference type="InterPro" id="IPR001584">
    <property type="entry name" value="Integrase_cat-core"/>
</dbReference>
<keyword evidence="3" id="KW-1185">Reference proteome</keyword>
<dbReference type="InterPro" id="IPR050951">
    <property type="entry name" value="Retrovirus_Pol_polyprotein"/>
</dbReference>
<protein>
    <recommendedName>
        <fullName evidence="1">Integrase catalytic domain-containing protein</fullName>
    </recommendedName>
</protein>
<dbReference type="PANTHER" id="PTHR37984">
    <property type="entry name" value="PROTEIN CBG26694"/>
    <property type="match status" value="1"/>
</dbReference>
<organism evidence="2 3">
    <name type="scientific">Mucuna pruriens</name>
    <name type="common">Velvet bean</name>
    <name type="synonym">Dolichos pruriens</name>
    <dbReference type="NCBI Taxonomy" id="157652"/>
    <lineage>
        <taxon>Eukaryota</taxon>
        <taxon>Viridiplantae</taxon>
        <taxon>Streptophyta</taxon>
        <taxon>Embryophyta</taxon>
        <taxon>Tracheophyta</taxon>
        <taxon>Spermatophyta</taxon>
        <taxon>Magnoliopsida</taxon>
        <taxon>eudicotyledons</taxon>
        <taxon>Gunneridae</taxon>
        <taxon>Pentapetalae</taxon>
        <taxon>rosids</taxon>
        <taxon>fabids</taxon>
        <taxon>Fabales</taxon>
        <taxon>Fabaceae</taxon>
        <taxon>Papilionoideae</taxon>
        <taxon>50 kb inversion clade</taxon>
        <taxon>NPAAA clade</taxon>
        <taxon>indigoferoid/millettioid clade</taxon>
        <taxon>Phaseoleae</taxon>
        <taxon>Mucuna</taxon>
    </lineage>
</organism>
<dbReference type="OrthoDB" id="1713704at2759"/>
<reference evidence="2" key="1">
    <citation type="submission" date="2018-05" db="EMBL/GenBank/DDBJ databases">
        <title>Draft genome of Mucuna pruriens seed.</title>
        <authorList>
            <person name="Nnadi N.E."/>
            <person name="Vos R."/>
            <person name="Hasami M.H."/>
            <person name="Devisetty U.K."/>
            <person name="Aguiy J.C."/>
        </authorList>
    </citation>
    <scope>NUCLEOTIDE SEQUENCE [LARGE SCALE GENOMIC DNA]</scope>
    <source>
        <strain evidence="2">JCA_2017</strain>
    </source>
</reference>
<feature type="domain" description="Integrase catalytic" evidence="1">
    <location>
        <begin position="1"/>
        <end position="81"/>
    </location>
</feature>
<dbReference type="Gene3D" id="3.30.420.10">
    <property type="entry name" value="Ribonuclease H-like superfamily/Ribonuclease H"/>
    <property type="match status" value="1"/>
</dbReference>
<dbReference type="InterPro" id="IPR036397">
    <property type="entry name" value="RNaseH_sf"/>
</dbReference>
<feature type="non-terminal residue" evidence="2">
    <location>
        <position position="1"/>
    </location>
</feature>
<sequence length="81" mass="9450">MKYPNNLYCFAKFSTFGVSKALISNQGSHFYNHTMTTLLEKYEVVHRVANAYHPQTNDQAEVYNREIKKLLQKMANSSWSD</sequence>
<dbReference type="PROSITE" id="PS50994">
    <property type="entry name" value="INTEGRASE"/>
    <property type="match status" value="1"/>
</dbReference>
<dbReference type="GO" id="GO:0003676">
    <property type="term" value="F:nucleic acid binding"/>
    <property type="evidence" value="ECO:0007669"/>
    <property type="project" value="InterPro"/>
</dbReference>
<dbReference type="InterPro" id="IPR012337">
    <property type="entry name" value="RNaseH-like_sf"/>
</dbReference>
<dbReference type="GO" id="GO:0015074">
    <property type="term" value="P:DNA integration"/>
    <property type="evidence" value="ECO:0007669"/>
    <property type="project" value="InterPro"/>
</dbReference>
<evidence type="ECO:0000259" key="1">
    <source>
        <dbReference type="PROSITE" id="PS50994"/>
    </source>
</evidence>
<evidence type="ECO:0000313" key="3">
    <source>
        <dbReference type="Proteomes" id="UP000257109"/>
    </source>
</evidence>
<evidence type="ECO:0000313" key="2">
    <source>
        <dbReference type="EMBL" id="RDY00676.1"/>
    </source>
</evidence>
<comment type="caution">
    <text evidence="2">The sequence shown here is derived from an EMBL/GenBank/DDBJ whole genome shotgun (WGS) entry which is preliminary data.</text>
</comment>
<name>A0A371HD03_MUCPR</name>